<dbReference type="SMART" id="SM00382">
    <property type="entry name" value="AAA"/>
    <property type="match status" value="1"/>
</dbReference>
<dbReference type="Pfam" id="PF00004">
    <property type="entry name" value="AAA"/>
    <property type="match status" value="1"/>
</dbReference>
<dbReference type="PANTHER" id="PTHR23076:SF97">
    <property type="entry name" value="ATP-DEPENDENT ZINC METALLOPROTEASE YME1L1"/>
    <property type="match status" value="1"/>
</dbReference>
<feature type="compositionally biased region" description="Low complexity" evidence="13">
    <location>
        <begin position="599"/>
        <end position="617"/>
    </location>
</feature>
<evidence type="ECO:0000256" key="4">
    <source>
        <dbReference type="ARBA" id="ARBA00022723"/>
    </source>
</evidence>
<evidence type="ECO:0000256" key="11">
    <source>
        <dbReference type="HAMAP-Rule" id="MF_01458"/>
    </source>
</evidence>
<dbReference type="HAMAP" id="MF_01458">
    <property type="entry name" value="FtsH"/>
    <property type="match status" value="1"/>
</dbReference>
<evidence type="ECO:0000259" key="14">
    <source>
        <dbReference type="SMART" id="SM00382"/>
    </source>
</evidence>
<comment type="caution">
    <text evidence="11">Lacks conserved residue(s) required for the propagation of feature annotation.</text>
</comment>
<comment type="similarity">
    <text evidence="12">Belongs to the AAA ATPase family.</text>
</comment>
<feature type="active site" evidence="11">
    <location>
        <position position="387"/>
    </location>
</feature>
<keyword evidence="16" id="KW-1185">Reference proteome</keyword>
<dbReference type="PROSITE" id="PS00674">
    <property type="entry name" value="AAA"/>
    <property type="match status" value="1"/>
</dbReference>
<dbReference type="InterPro" id="IPR000642">
    <property type="entry name" value="Peptidase_M41"/>
</dbReference>
<evidence type="ECO:0000256" key="3">
    <source>
        <dbReference type="ARBA" id="ARBA00022670"/>
    </source>
</evidence>
<gene>
    <name evidence="11 15" type="primary">ftsH</name>
    <name evidence="15" type="ORF">HYD_3100</name>
</gene>
<organism evidence="15 16">
    <name type="scientific">Candidatus Hydrogenosomobacter endosymbioticus</name>
    <dbReference type="NCBI Taxonomy" id="2558174"/>
    <lineage>
        <taxon>Bacteria</taxon>
        <taxon>Pseudomonadati</taxon>
        <taxon>Pseudomonadota</taxon>
        <taxon>Alphaproteobacteria</taxon>
        <taxon>Holosporales</taxon>
        <taxon>Holosporaceae</taxon>
        <taxon>Candidatus Hydrogenosomobacter</taxon>
    </lineage>
</organism>
<keyword evidence="3 11" id="KW-0645">Protease</keyword>
<feature type="binding site" evidence="11">
    <location>
        <position position="390"/>
    </location>
    <ligand>
        <name>Zn(2+)</name>
        <dbReference type="ChEBI" id="CHEBI:29105"/>
        <note>catalytic</note>
    </ligand>
</feature>
<proteinExistence type="inferred from homology"/>
<comment type="subunit">
    <text evidence="11">Homohexamer.</text>
</comment>
<keyword evidence="6 11" id="KW-0378">Hydrolase</keyword>
<evidence type="ECO:0000313" key="16">
    <source>
        <dbReference type="Proteomes" id="UP001320209"/>
    </source>
</evidence>
<keyword evidence="11" id="KW-0812">Transmembrane</keyword>
<dbReference type="SUPFAM" id="SSF52540">
    <property type="entry name" value="P-loop containing nucleoside triphosphate hydrolases"/>
    <property type="match status" value="1"/>
</dbReference>
<dbReference type="NCBIfam" id="TIGR01241">
    <property type="entry name" value="FtsH_fam"/>
    <property type="match status" value="1"/>
</dbReference>
<dbReference type="PANTHER" id="PTHR23076">
    <property type="entry name" value="METALLOPROTEASE M41 FTSH"/>
    <property type="match status" value="1"/>
</dbReference>
<dbReference type="EC" id="3.4.24.-" evidence="11"/>
<evidence type="ECO:0000256" key="1">
    <source>
        <dbReference type="ARBA" id="ARBA00004370"/>
    </source>
</evidence>
<comment type="similarity">
    <text evidence="11">In the central section; belongs to the AAA ATPase family.</text>
</comment>
<dbReference type="SUPFAM" id="SSF140990">
    <property type="entry name" value="FtsH protease domain-like"/>
    <property type="match status" value="1"/>
</dbReference>
<evidence type="ECO:0000256" key="7">
    <source>
        <dbReference type="ARBA" id="ARBA00022833"/>
    </source>
</evidence>
<dbReference type="EMBL" id="AP025225">
    <property type="protein sequence ID" value="BDB96177.1"/>
    <property type="molecule type" value="Genomic_DNA"/>
</dbReference>
<feature type="binding site" evidence="11">
    <location>
        <position position="464"/>
    </location>
    <ligand>
        <name>Zn(2+)</name>
        <dbReference type="ChEBI" id="CHEBI:29105"/>
        <note>catalytic</note>
    </ligand>
</feature>
<dbReference type="CDD" id="cd19501">
    <property type="entry name" value="RecA-like_FtsH"/>
    <property type="match status" value="1"/>
</dbReference>
<comment type="similarity">
    <text evidence="2 11">In the C-terminal section; belongs to the peptidase M41 family.</text>
</comment>
<dbReference type="InterPro" id="IPR003593">
    <property type="entry name" value="AAA+_ATPase"/>
</dbReference>
<keyword evidence="4 11" id="KW-0479">Metal-binding</keyword>
<feature type="binding site" evidence="11">
    <location>
        <position position="386"/>
    </location>
    <ligand>
        <name>Zn(2+)</name>
        <dbReference type="ChEBI" id="CHEBI:29105"/>
        <note>catalytic</note>
    </ligand>
</feature>
<evidence type="ECO:0000256" key="13">
    <source>
        <dbReference type="SAM" id="MobiDB-lite"/>
    </source>
</evidence>
<keyword evidence="7 11" id="KW-0862">Zinc</keyword>
<evidence type="ECO:0000256" key="10">
    <source>
        <dbReference type="ARBA" id="ARBA00023136"/>
    </source>
</evidence>
<accession>A0ABM7V9N9</accession>
<dbReference type="GO" id="GO:0008237">
    <property type="term" value="F:metallopeptidase activity"/>
    <property type="evidence" value="ECO:0007669"/>
    <property type="project" value="UniProtKB-KW"/>
</dbReference>
<evidence type="ECO:0000256" key="2">
    <source>
        <dbReference type="ARBA" id="ARBA00010044"/>
    </source>
</evidence>
<evidence type="ECO:0000256" key="5">
    <source>
        <dbReference type="ARBA" id="ARBA00022741"/>
    </source>
</evidence>
<keyword evidence="9 11" id="KW-0482">Metalloprotease</keyword>
<dbReference type="InterPro" id="IPR037219">
    <property type="entry name" value="Peptidase_M41-like"/>
</dbReference>
<evidence type="ECO:0000256" key="8">
    <source>
        <dbReference type="ARBA" id="ARBA00022840"/>
    </source>
</evidence>
<comment type="function">
    <text evidence="11">Acts as a processive, ATP-dependent zinc metallopeptidase for both cytoplasmic and membrane proteins. Plays a role in the quality control of integral membrane proteins.</text>
</comment>
<protein>
    <recommendedName>
        <fullName evidence="11">ATP-dependent zinc metalloprotease FtsH</fullName>
        <ecNumber evidence="11">3.4.24.-</ecNumber>
    </recommendedName>
</protein>
<evidence type="ECO:0000313" key="15">
    <source>
        <dbReference type="EMBL" id="BDB96177.1"/>
    </source>
</evidence>
<dbReference type="Gene3D" id="3.30.720.210">
    <property type="match status" value="1"/>
</dbReference>
<keyword evidence="10 11" id="KW-0472">Membrane</keyword>
<feature type="transmembrane region" description="Helical" evidence="11">
    <location>
        <begin position="72"/>
        <end position="92"/>
    </location>
</feature>
<sequence>MKAIEFSDFISKVNSSDVKEVTIRGESLVGEYKSGGKFSTYIPYQYKDLIQNLINNKVFIKTRQPESPAPSLLQVFLTWLPLILLGGIWFFFFRPMHNSNGRAMGFGRSRAQLSDPNKNPTTFSDVEGIDEAKQDLEEIVEFLRDPHRFQKIGGKIPRGVLLVGPPGTGKTLLARAVSGEARVPFFSISGSDFVEMFVGVGASRVRDLFEQAKRQSPCIVFIDEIDAVGRNRGIGVGGGNDEREQTLNQLLVEMDGFSLKEQVIVLAATNRADVLDQALLRPGRFDRQVYVGLPDVGGREKILQLYMKRIKASDDVSCSVLARGTPGFSGADLANLVNEAALLAARNKKKIVGMKDFEESKDKLIMGPKRRSSTLSLKEREIVAVHESGHAIAAFFSKESDPIHKVTIIQRGSALGVVIRIPERDHSSVSKNKLWDDIVVAMAGRAAEEAFFGEGNITTGAASDFRMATRIANKMVREWGMSALSLVAYGGGADADMYNPFAKSEKISEEMMSKIDKEVEKIVTESYAKAKGLIETYRDKVRALADSLLVYETLSGEQVKEIISMGSLSSVPGAAECKPKKKKAARAVRNNEGSESKSSETPSPRPTSTASPQLQEG</sequence>
<comment type="cofactor">
    <cofactor evidence="11">
        <name>Zn(2+)</name>
        <dbReference type="ChEBI" id="CHEBI:29105"/>
    </cofactor>
    <text evidence="11">Binds 1 zinc ion per subunit.</text>
</comment>
<keyword evidence="11" id="KW-1003">Cell membrane</keyword>
<dbReference type="Gene3D" id="3.40.50.300">
    <property type="entry name" value="P-loop containing nucleotide triphosphate hydrolases"/>
    <property type="match status" value="1"/>
</dbReference>
<dbReference type="Pfam" id="PF17862">
    <property type="entry name" value="AAA_lid_3"/>
    <property type="match status" value="1"/>
</dbReference>
<dbReference type="Pfam" id="PF01434">
    <property type="entry name" value="Peptidase_M41"/>
    <property type="match status" value="1"/>
</dbReference>
<feature type="domain" description="AAA+ ATPase" evidence="14">
    <location>
        <begin position="156"/>
        <end position="295"/>
    </location>
</feature>
<dbReference type="Gene3D" id="1.20.58.760">
    <property type="entry name" value="Peptidase M41"/>
    <property type="match status" value="1"/>
</dbReference>
<evidence type="ECO:0000256" key="6">
    <source>
        <dbReference type="ARBA" id="ARBA00022801"/>
    </source>
</evidence>
<evidence type="ECO:0000256" key="12">
    <source>
        <dbReference type="RuleBase" id="RU003651"/>
    </source>
</evidence>
<keyword evidence="8 11" id="KW-0067">ATP-binding</keyword>
<dbReference type="InterPro" id="IPR003960">
    <property type="entry name" value="ATPase_AAA_CS"/>
</dbReference>
<name>A0ABM7V9N9_9PROT</name>
<comment type="subcellular location">
    <subcellularLocation>
        <location evidence="11">Cell membrane</location>
        <topology evidence="11">Multi-pass membrane protein</topology>
        <orientation evidence="11">Cytoplasmic side</orientation>
    </subcellularLocation>
    <subcellularLocation>
        <location evidence="1">Membrane</location>
    </subcellularLocation>
</comment>
<dbReference type="InterPro" id="IPR005936">
    <property type="entry name" value="FtsH"/>
</dbReference>
<dbReference type="Gene3D" id="1.10.8.60">
    <property type="match status" value="1"/>
</dbReference>
<dbReference type="InterPro" id="IPR041569">
    <property type="entry name" value="AAA_lid_3"/>
</dbReference>
<feature type="binding site" evidence="11">
    <location>
        <begin position="164"/>
        <end position="171"/>
    </location>
    <ligand>
        <name>ATP</name>
        <dbReference type="ChEBI" id="CHEBI:30616"/>
    </ligand>
</feature>
<dbReference type="InterPro" id="IPR003959">
    <property type="entry name" value="ATPase_AAA_core"/>
</dbReference>
<keyword evidence="11" id="KW-1133">Transmembrane helix</keyword>
<reference evidence="15" key="1">
    <citation type="submission" date="2021-10" db="EMBL/GenBank/DDBJ databases">
        <title>Genome Sequence of The Candidatus Hydrogeosomobacter endosymbioticus, an Intracellular Bacterial Symbiont of the Anaerobic Ciliate GW7.</title>
        <authorList>
            <person name="Shiohama Y."/>
            <person name="Shinzato N."/>
        </authorList>
    </citation>
    <scope>NUCLEOTIDE SEQUENCE [LARGE SCALE GENOMIC DNA]</scope>
    <source>
        <strain evidence="15">200920</strain>
    </source>
</reference>
<feature type="region of interest" description="Disordered" evidence="13">
    <location>
        <begin position="571"/>
        <end position="617"/>
    </location>
</feature>
<keyword evidence="5 11" id="KW-0547">Nucleotide-binding</keyword>
<evidence type="ECO:0000256" key="9">
    <source>
        <dbReference type="ARBA" id="ARBA00023049"/>
    </source>
</evidence>
<dbReference type="InterPro" id="IPR027417">
    <property type="entry name" value="P-loop_NTPase"/>
</dbReference>
<dbReference type="Proteomes" id="UP001320209">
    <property type="component" value="Chromosome"/>
</dbReference>